<dbReference type="CDD" id="cd06582">
    <property type="entry name" value="TM_PBP1_LivH_like"/>
    <property type="match status" value="1"/>
</dbReference>
<dbReference type="KEGG" id="zpl:ZBT109_1084"/>
<sequence length="307" mass="32676">MFEMFDQFFLQQIVNGLAQGTVYALMAIGFTLIFGVLNVVNFAHDQLYTLGAFAGLWVIQLVAPPLFVVVLAVIVVGLMSGALLERLAFKPLRRFSDEASLKSKAVREATLLSSLAVSIVVRELLSNLQGSNAQPIPAAYQLMEPITVGSVTFVSGQFIIFGFGLAALIGLQWFLFRTRQGLAVRAVASNVNGALHVGINIERTIIITFMLGGVLGAVSGVLVGLYTGSIMPTMGFSVAIKAFVAMVMGGLNSIPGAVICAMGLGLVEALATNYIDAGWVDGIIYALLLATLLFFPRGILGGRRERV</sequence>
<keyword evidence="2" id="KW-0813">Transport</keyword>
<comment type="subcellular location">
    <subcellularLocation>
        <location evidence="1">Cell inner membrane</location>
        <topology evidence="1">Multi-pass membrane protein</topology>
    </subcellularLocation>
</comment>
<organism evidence="11 12">
    <name type="scientific">Zymobacter palmae</name>
    <dbReference type="NCBI Taxonomy" id="33074"/>
    <lineage>
        <taxon>Bacteria</taxon>
        <taxon>Pseudomonadati</taxon>
        <taxon>Pseudomonadota</taxon>
        <taxon>Gammaproteobacteria</taxon>
        <taxon>Oceanospirillales</taxon>
        <taxon>Halomonadaceae</taxon>
        <taxon>Zymobacter group</taxon>
        <taxon>Zymobacter</taxon>
    </lineage>
</organism>
<keyword evidence="8 10" id="KW-0472">Membrane</keyword>
<keyword evidence="5 10" id="KW-0812">Transmembrane</keyword>
<dbReference type="PANTHER" id="PTHR11795">
    <property type="entry name" value="BRANCHED-CHAIN AMINO ACID TRANSPORT SYSTEM PERMEASE PROTEIN LIVH"/>
    <property type="match status" value="1"/>
</dbReference>
<protein>
    <submittedName>
        <fullName evidence="11">Inner-membrane translocator</fullName>
    </submittedName>
</protein>
<dbReference type="GO" id="GO:0015808">
    <property type="term" value="P:L-alanine transport"/>
    <property type="evidence" value="ECO:0007669"/>
    <property type="project" value="TreeGrafter"/>
</dbReference>
<dbReference type="GO" id="GO:0015192">
    <property type="term" value="F:L-phenylalanine transmembrane transporter activity"/>
    <property type="evidence" value="ECO:0007669"/>
    <property type="project" value="TreeGrafter"/>
</dbReference>
<comment type="similarity">
    <text evidence="9">Belongs to the binding-protein-dependent transport system permease family. LivHM subfamily.</text>
</comment>
<dbReference type="GO" id="GO:0005886">
    <property type="term" value="C:plasma membrane"/>
    <property type="evidence" value="ECO:0007669"/>
    <property type="project" value="UniProtKB-SubCell"/>
</dbReference>
<feature type="transmembrane region" description="Helical" evidence="10">
    <location>
        <begin position="148"/>
        <end position="175"/>
    </location>
</feature>
<evidence type="ECO:0000256" key="1">
    <source>
        <dbReference type="ARBA" id="ARBA00004429"/>
    </source>
</evidence>
<dbReference type="InterPro" id="IPR052157">
    <property type="entry name" value="BCAA_transport_permease"/>
</dbReference>
<dbReference type="STRING" id="1123510.GCA_000620025_02305"/>
<keyword evidence="7 10" id="KW-1133">Transmembrane helix</keyword>
<dbReference type="PANTHER" id="PTHR11795:SF371">
    <property type="entry name" value="HIGH-AFFINITY BRANCHED-CHAIN AMINO ACID TRANSPORT SYSTEM PERMEASE PROTEIN LIVH"/>
    <property type="match status" value="1"/>
</dbReference>
<dbReference type="AlphaFoldDB" id="A0A348HDZ3"/>
<feature type="transmembrane region" description="Helical" evidence="10">
    <location>
        <begin position="69"/>
        <end position="89"/>
    </location>
</feature>
<dbReference type="Pfam" id="PF02653">
    <property type="entry name" value="BPD_transp_2"/>
    <property type="match status" value="1"/>
</dbReference>
<dbReference type="GO" id="GO:0015190">
    <property type="term" value="F:L-leucine transmembrane transporter activity"/>
    <property type="evidence" value="ECO:0007669"/>
    <property type="project" value="TreeGrafter"/>
</dbReference>
<feature type="transmembrane region" description="Helical" evidence="10">
    <location>
        <begin position="238"/>
        <end position="267"/>
    </location>
</feature>
<keyword evidence="6" id="KW-0029">Amino-acid transport</keyword>
<evidence type="ECO:0000256" key="7">
    <source>
        <dbReference type="ARBA" id="ARBA00022989"/>
    </source>
</evidence>
<dbReference type="Proteomes" id="UP000267342">
    <property type="component" value="Chromosome"/>
</dbReference>
<dbReference type="GO" id="GO:0005304">
    <property type="term" value="F:L-valine transmembrane transporter activity"/>
    <property type="evidence" value="ECO:0007669"/>
    <property type="project" value="TreeGrafter"/>
</dbReference>
<evidence type="ECO:0000313" key="11">
    <source>
        <dbReference type="EMBL" id="BBG29845.1"/>
    </source>
</evidence>
<evidence type="ECO:0000256" key="2">
    <source>
        <dbReference type="ARBA" id="ARBA00022448"/>
    </source>
</evidence>
<evidence type="ECO:0000256" key="4">
    <source>
        <dbReference type="ARBA" id="ARBA00022519"/>
    </source>
</evidence>
<evidence type="ECO:0000256" key="10">
    <source>
        <dbReference type="SAM" id="Phobius"/>
    </source>
</evidence>
<keyword evidence="4" id="KW-0997">Cell inner membrane</keyword>
<keyword evidence="12" id="KW-1185">Reference proteome</keyword>
<dbReference type="GO" id="GO:0015188">
    <property type="term" value="F:L-isoleucine transmembrane transporter activity"/>
    <property type="evidence" value="ECO:0007669"/>
    <property type="project" value="TreeGrafter"/>
</dbReference>
<keyword evidence="3" id="KW-1003">Cell membrane</keyword>
<evidence type="ECO:0000256" key="9">
    <source>
        <dbReference type="ARBA" id="ARBA00037998"/>
    </source>
</evidence>
<dbReference type="RefSeq" id="WP_197714368.1">
    <property type="nucleotide sequence ID" value="NZ_AP018933.1"/>
</dbReference>
<evidence type="ECO:0000256" key="5">
    <source>
        <dbReference type="ARBA" id="ARBA00022692"/>
    </source>
</evidence>
<reference evidence="11 12" key="1">
    <citation type="submission" date="2018-09" db="EMBL/GenBank/DDBJ databases">
        <title>Zymobacter palmae IAM14233 (=T109) whole genome analysis.</title>
        <authorList>
            <person name="Yanase H."/>
        </authorList>
    </citation>
    <scope>NUCLEOTIDE SEQUENCE [LARGE SCALE GENOMIC DNA]</scope>
    <source>
        <strain evidence="11 12">IAM14233</strain>
    </source>
</reference>
<evidence type="ECO:0000313" key="12">
    <source>
        <dbReference type="Proteomes" id="UP000267342"/>
    </source>
</evidence>
<feature type="transmembrane region" description="Helical" evidence="10">
    <location>
        <begin position="205"/>
        <end position="226"/>
    </location>
</feature>
<proteinExistence type="inferred from homology"/>
<evidence type="ECO:0000256" key="6">
    <source>
        <dbReference type="ARBA" id="ARBA00022970"/>
    </source>
</evidence>
<evidence type="ECO:0000256" key="3">
    <source>
        <dbReference type="ARBA" id="ARBA00022475"/>
    </source>
</evidence>
<gene>
    <name evidence="11" type="ORF">ZBT109_1084</name>
</gene>
<dbReference type="GO" id="GO:1903806">
    <property type="term" value="P:L-isoleucine import across plasma membrane"/>
    <property type="evidence" value="ECO:0007669"/>
    <property type="project" value="TreeGrafter"/>
</dbReference>
<feature type="transmembrane region" description="Helical" evidence="10">
    <location>
        <begin position="20"/>
        <end position="40"/>
    </location>
</feature>
<dbReference type="EMBL" id="AP018933">
    <property type="protein sequence ID" value="BBG29845.1"/>
    <property type="molecule type" value="Genomic_DNA"/>
</dbReference>
<dbReference type="GO" id="GO:0042941">
    <property type="term" value="P:D-alanine transmembrane transport"/>
    <property type="evidence" value="ECO:0007669"/>
    <property type="project" value="TreeGrafter"/>
</dbReference>
<dbReference type="InterPro" id="IPR001851">
    <property type="entry name" value="ABC_transp_permease"/>
</dbReference>
<name>A0A348HDZ3_9GAMM</name>
<accession>A0A348HDZ3</accession>
<evidence type="ECO:0000256" key="8">
    <source>
        <dbReference type="ARBA" id="ARBA00023136"/>
    </source>
</evidence>
<feature type="transmembrane region" description="Helical" evidence="10">
    <location>
        <begin position="279"/>
        <end position="300"/>
    </location>
</feature>